<dbReference type="OrthoDB" id="541581at2759"/>
<organism evidence="2 3">
    <name type="scientific">Gonium pectorale</name>
    <name type="common">Green alga</name>
    <dbReference type="NCBI Taxonomy" id="33097"/>
    <lineage>
        <taxon>Eukaryota</taxon>
        <taxon>Viridiplantae</taxon>
        <taxon>Chlorophyta</taxon>
        <taxon>core chlorophytes</taxon>
        <taxon>Chlorophyceae</taxon>
        <taxon>CS clade</taxon>
        <taxon>Chlamydomonadales</taxon>
        <taxon>Volvocaceae</taxon>
        <taxon>Gonium</taxon>
    </lineage>
</organism>
<accession>A0A150G9S0</accession>
<reference evidence="3" key="1">
    <citation type="journal article" date="2016" name="Nat. Commun.">
        <title>The Gonium pectorale genome demonstrates co-option of cell cycle regulation during the evolution of multicellularity.</title>
        <authorList>
            <person name="Hanschen E.R."/>
            <person name="Marriage T.N."/>
            <person name="Ferris P.J."/>
            <person name="Hamaji T."/>
            <person name="Toyoda A."/>
            <person name="Fujiyama A."/>
            <person name="Neme R."/>
            <person name="Noguchi H."/>
            <person name="Minakuchi Y."/>
            <person name="Suzuki M."/>
            <person name="Kawai-Toyooka H."/>
            <person name="Smith D.R."/>
            <person name="Sparks H."/>
            <person name="Anderson J."/>
            <person name="Bakaric R."/>
            <person name="Luria V."/>
            <person name="Karger A."/>
            <person name="Kirschner M.W."/>
            <person name="Durand P.M."/>
            <person name="Michod R.E."/>
            <person name="Nozaki H."/>
            <person name="Olson B.J."/>
        </authorList>
    </citation>
    <scope>NUCLEOTIDE SEQUENCE [LARGE SCALE GENOMIC DNA]</scope>
    <source>
        <strain evidence="3">NIES-2863</strain>
    </source>
</reference>
<evidence type="ECO:0000256" key="1">
    <source>
        <dbReference type="SAM" id="MobiDB-lite"/>
    </source>
</evidence>
<feature type="region of interest" description="Disordered" evidence="1">
    <location>
        <begin position="430"/>
        <end position="460"/>
    </location>
</feature>
<evidence type="ECO:0000313" key="2">
    <source>
        <dbReference type="EMBL" id="KXZ46513.1"/>
    </source>
</evidence>
<dbReference type="Proteomes" id="UP000075714">
    <property type="component" value="Unassembled WGS sequence"/>
</dbReference>
<proteinExistence type="predicted"/>
<comment type="caution">
    <text evidence="2">The sequence shown here is derived from an EMBL/GenBank/DDBJ whole genome shotgun (WGS) entry which is preliminary data.</text>
</comment>
<sequence length="460" mass="49579">MARSMRPSLSVSAFCVLAGPCTETCRHVPFSCPSAPELYAQRIKSVPAPSQLIPSVEQQLPGLGPLLLNWRPDAGAAGLLPELTDPVFTAAVARLISSFRPDEASLLTAGLLCQVTAKFYSREAELSRAIITTLEDYLLPEDDPSVEEVYIVRRGFADRGFAPAWALGDKAVSPTNVYLAVELGQTDKAGVGDSGDSHYKGGGHHVHFWRLREARETFKATYCPAFLLEVVGSHIRLSSLAWLDRVTVFPLTPLLNLLPAYPATDRLLLPVARMLEVLRMGLRMLAARSRESKQQLVLPAGAKALGLPWHIAFSPRYIASTARRLAARTFLVELSDAARGAGRVEGSPDGGGRRMVVVKLGRGYGLAAHVAWAELGLAPQVLRVLRIPGGWQLVEMEYLPSEEWTLLHDLADADREGALQAALEALSRAHHDTAAGGTAAEAAARDGDEVPSTPTPIPTS</sequence>
<dbReference type="STRING" id="33097.A0A150G9S0"/>
<gene>
    <name evidence="2" type="ORF">GPECTOR_43g950</name>
</gene>
<keyword evidence="3" id="KW-1185">Reference proteome</keyword>
<dbReference type="AlphaFoldDB" id="A0A150G9S0"/>
<protein>
    <submittedName>
        <fullName evidence="2">Uncharacterized protein</fullName>
    </submittedName>
</protein>
<dbReference type="EMBL" id="LSYV01000044">
    <property type="protein sequence ID" value="KXZ46513.1"/>
    <property type="molecule type" value="Genomic_DNA"/>
</dbReference>
<name>A0A150G9S0_GONPE</name>
<evidence type="ECO:0000313" key="3">
    <source>
        <dbReference type="Proteomes" id="UP000075714"/>
    </source>
</evidence>